<evidence type="ECO:0000313" key="3">
    <source>
        <dbReference type="Proteomes" id="UP000032141"/>
    </source>
</evidence>
<proteinExistence type="predicted"/>
<evidence type="ECO:0000259" key="1">
    <source>
        <dbReference type="PROSITE" id="PS50090"/>
    </source>
</evidence>
<name>A0A0D3DN47_BRAOL</name>
<dbReference type="Gramene" id="Bo8g052690.1">
    <property type="protein sequence ID" value="Bo8g052690.1"/>
    <property type="gene ID" value="Bo8g052690"/>
</dbReference>
<accession>A0A0D3DN47</accession>
<protein>
    <recommendedName>
        <fullName evidence="1">Myb-like domain-containing protein</fullName>
    </recommendedName>
</protein>
<keyword evidence="3" id="KW-1185">Reference proteome</keyword>
<feature type="domain" description="Myb-like" evidence="1">
    <location>
        <begin position="1"/>
        <end position="72"/>
    </location>
</feature>
<dbReference type="PROSITE" id="PS50090">
    <property type="entry name" value="MYB_LIKE"/>
    <property type="match status" value="1"/>
</dbReference>
<dbReference type="InterPro" id="IPR001005">
    <property type="entry name" value="SANT/Myb"/>
</dbReference>
<sequence>MKRKERRSWTPTDDVVLISSWLNTSKDAVVGNKQKFVAFWKRITDYFDASPKLAGCEKRQPMHCKQRWHKINDLDCKFCGAYEAAAREKTPCQSENDILKKAHVIFFNNYKKKIHPGACVEGASP</sequence>
<dbReference type="PANTHER" id="PTHR45023">
    <property type="match status" value="1"/>
</dbReference>
<dbReference type="AlphaFoldDB" id="A0A0D3DN47"/>
<dbReference type="Proteomes" id="UP000032141">
    <property type="component" value="Chromosome C8"/>
</dbReference>
<dbReference type="EnsemblPlants" id="Bo8g052690.1">
    <property type="protein sequence ID" value="Bo8g052690.1"/>
    <property type="gene ID" value="Bo8g052690"/>
</dbReference>
<reference evidence="2" key="2">
    <citation type="submission" date="2015-03" db="UniProtKB">
        <authorList>
            <consortium name="EnsemblPlants"/>
        </authorList>
    </citation>
    <scope>IDENTIFICATION</scope>
</reference>
<organism evidence="2 3">
    <name type="scientific">Brassica oleracea var. oleracea</name>
    <dbReference type="NCBI Taxonomy" id="109376"/>
    <lineage>
        <taxon>Eukaryota</taxon>
        <taxon>Viridiplantae</taxon>
        <taxon>Streptophyta</taxon>
        <taxon>Embryophyta</taxon>
        <taxon>Tracheophyta</taxon>
        <taxon>Spermatophyta</taxon>
        <taxon>Magnoliopsida</taxon>
        <taxon>eudicotyledons</taxon>
        <taxon>Gunneridae</taxon>
        <taxon>Pentapetalae</taxon>
        <taxon>rosids</taxon>
        <taxon>malvids</taxon>
        <taxon>Brassicales</taxon>
        <taxon>Brassicaceae</taxon>
        <taxon>Brassiceae</taxon>
        <taxon>Brassica</taxon>
    </lineage>
</organism>
<evidence type="ECO:0000313" key="2">
    <source>
        <dbReference type="EnsemblPlants" id="Bo8g052690.1"/>
    </source>
</evidence>
<reference evidence="2 3" key="1">
    <citation type="journal article" date="2014" name="Genome Biol.">
        <title>Transcriptome and methylome profiling reveals relics of genome dominance in the mesopolyploid Brassica oleracea.</title>
        <authorList>
            <person name="Parkin I.A."/>
            <person name="Koh C."/>
            <person name="Tang H."/>
            <person name="Robinson S.J."/>
            <person name="Kagale S."/>
            <person name="Clarke W.E."/>
            <person name="Town C.D."/>
            <person name="Nixon J."/>
            <person name="Krishnakumar V."/>
            <person name="Bidwell S.L."/>
            <person name="Denoeud F."/>
            <person name="Belcram H."/>
            <person name="Links M.G."/>
            <person name="Just J."/>
            <person name="Clarke C."/>
            <person name="Bender T."/>
            <person name="Huebert T."/>
            <person name="Mason A.S."/>
            <person name="Pires J.C."/>
            <person name="Barker G."/>
            <person name="Moore J."/>
            <person name="Walley P.G."/>
            <person name="Manoli S."/>
            <person name="Batley J."/>
            <person name="Edwards D."/>
            <person name="Nelson M.N."/>
            <person name="Wang X."/>
            <person name="Paterson A.H."/>
            <person name="King G."/>
            <person name="Bancroft I."/>
            <person name="Chalhoub B."/>
            <person name="Sharpe A.G."/>
        </authorList>
    </citation>
    <scope>NUCLEOTIDE SEQUENCE</scope>
    <source>
        <strain evidence="2 3">cv. TO1000</strain>
    </source>
</reference>
<dbReference type="PANTHER" id="PTHR45023:SF4">
    <property type="entry name" value="GLYCINE-RICH PROTEIN-RELATED"/>
    <property type="match status" value="1"/>
</dbReference>
<dbReference type="HOGENOM" id="CLU_012390_0_4_1"/>